<reference evidence="7 8" key="1">
    <citation type="submission" date="2024-01" db="EMBL/GenBank/DDBJ databases">
        <title>The complete chloroplast genome sequence of Lithospermum erythrorhizon: insights into the phylogenetic relationship among Boraginaceae species and the maternal lineages of purple gromwells.</title>
        <authorList>
            <person name="Okada T."/>
            <person name="Watanabe K."/>
        </authorList>
    </citation>
    <scope>NUCLEOTIDE SEQUENCE [LARGE SCALE GENOMIC DNA]</scope>
</reference>
<dbReference type="GO" id="GO:0003729">
    <property type="term" value="F:mRNA binding"/>
    <property type="evidence" value="ECO:0007669"/>
    <property type="project" value="TreeGrafter"/>
</dbReference>
<feature type="repeat" description="Pumilio" evidence="5">
    <location>
        <begin position="467"/>
        <end position="503"/>
    </location>
</feature>
<dbReference type="InterPro" id="IPR011989">
    <property type="entry name" value="ARM-like"/>
</dbReference>
<evidence type="ECO:0000256" key="3">
    <source>
        <dbReference type="ARBA" id="ARBA00022884"/>
    </source>
</evidence>
<dbReference type="CDD" id="cd07920">
    <property type="entry name" value="Pumilio"/>
    <property type="match status" value="1"/>
</dbReference>
<dbReference type="GO" id="GO:0006417">
    <property type="term" value="P:regulation of translation"/>
    <property type="evidence" value="ECO:0007669"/>
    <property type="project" value="UniProtKB-KW"/>
</dbReference>
<dbReference type="InterPro" id="IPR016024">
    <property type="entry name" value="ARM-type_fold"/>
</dbReference>
<dbReference type="Gene3D" id="1.25.10.10">
    <property type="entry name" value="Leucine-rich Repeat Variant"/>
    <property type="match status" value="1"/>
</dbReference>
<dbReference type="SMART" id="SM00025">
    <property type="entry name" value="Pumilio"/>
    <property type="match status" value="8"/>
</dbReference>
<name>A0AAV3PJZ1_LITER</name>
<organism evidence="7 8">
    <name type="scientific">Lithospermum erythrorhizon</name>
    <name type="common">Purple gromwell</name>
    <name type="synonym">Lithospermum officinale var. erythrorhizon</name>
    <dbReference type="NCBI Taxonomy" id="34254"/>
    <lineage>
        <taxon>Eukaryota</taxon>
        <taxon>Viridiplantae</taxon>
        <taxon>Streptophyta</taxon>
        <taxon>Embryophyta</taxon>
        <taxon>Tracheophyta</taxon>
        <taxon>Spermatophyta</taxon>
        <taxon>Magnoliopsida</taxon>
        <taxon>eudicotyledons</taxon>
        <taxon>Gunneridae</taxon>
        <taxon>Pentapetalae</taxon>
        <taxon>asterids</taxon>
        <taxon>lamiids</taxon>
        <taxon>Boraginales</taxon>
        <taxon>Boraginaceae</taxon>
        <taxon>Boraginoideae</taxon>
        <taxon>Lithospermeae</taxon>
        <taxon>Lithospermum</taxon>
    </lineage>
</organism>
<sequence length="580" mass="66390">MATFEENEQSQPPSLLPENAASDDLLSVSVPYNNNNNIQLSSLPTMFMNPTFPDTLYDQELETQFGRLNISSNNPTHHHHLSPYYGNFMLNNNGGVGSVLGNNQSLLGFDDYCLRFEELQRMRVLQSDADNGMGYMQQQQQGFFNGAKNLRFLELPRSSNNNYHSIIPRSLNTNNGLQNPYEYFGGVLPSAARNGCTHGQYNVYRNDSRSFVNNGENPSRYLLSSMGVENDRVHQARQRARFSDLKSLRGSIFLVAKDQDGCRFLQKRVEEKKSEEIEMIFREVRVHVRELMVDQFGNFVMQKLFEVCNVQQMNQLLVILVSDLHQLLAICIDSHGTRTMQKFLEYLTTDQQRTCLASTLQHITLDLCKNTNGHHVIRHCLKLFNIREIKQILDVVVLHCIDIATDKSGCCVLQQCVEHAQGEHRARLVDEITKNVLLLSESRYGNYVVQYLLGLKIRRITNDLLSHLKSHFVSLSMNKFGSNVVEKCLKEADGVQADQIILEIISHNKFLMVLQDSYGNYVAQSALERAQGPIRDQMIRAIQNHYPSLHSHPHGKRVFARAKSNINKQRQPNNSFDDMF</sequence>
<feature type="repeat" description="Pumilio" evidence="5">
    <location>
        <begin position="283"/>
        <end position="318"/>
    </location>
</feature>
<evidence type="ECO:0000313" key="8">
    <source>
        <dbReference type="Proteomes" id="UP001454036"/>
    </source>
</evidence>
<evidence type="ECO:0000256" key="2">
    <source>
        <dbReference type="ARBA" id="ARBA00022845"/>
    </source>
</evidence>
<proteinExistence type="predicted"/>
<accession>A0AAV3PJZ1</accession>
<evidence type="ECO:0000259" key="6">
    <source>
        <dbReference type="PROSITE" id="PS50303"/>
    </source>
</evidence>
<dbReference type="GO" id="GO:0005737">
    <property type="term" value="C:cytoplasm"/>
    <property type="evidence" value="ECO:0007669"/>
    <property type="project" value="TreeGrafter"/>
</dbReference>
<keyword evidence="1" id="KW-0677">Repeat</keyword>
<evidence type="ECO:0000256" key="1">
    <source>
        <dbReference type="ARBA" id="ARBA00022737"/>
    </source>
</evidence>
<comment type="caution">
    <text evidence="7">The sequence shown here is derived from an EMBL/GenBank/DDBJ whole genome shotgun (WGS) entry which is preliminary data.</text>
</comment>
<dbReference type="PANTHER" id="PTHR12537:SF129">
    <property type="entry name" value="PUMILIO HOMOLOG 15-LIKE"/>
    <property type="match status" value="1"/>
</dbReference>
<feature type="repeat" description="Pumilio" evidence="5">
    <location>
        <begin position="504"/>
        <end position="540"/>
    </location>
</feature>
<feature type="repeat" description="Pumilio" evidence="5">
    <location>
        <begin position="431"/>
        <end position="466"/>
    </location>
</feature>
<feature type="repeat" description="Pumilio" evidence="5">
    <location>
        <begin position="247"/>
        <end position="282"/>
    </location>
</feature>
<dbReference type="Pfam" id="PF00806">
    <property type="entry name" value="PUF"/>
    <property type="match status" value="8"/>
</dbReference>
<keyword evidence="3" id="KW-0694">RNA-binding</keyword>
<dbReference type="InterPro" id="IPR033133">
    <property type="entry name" value="PUM-HD"/>
</dbReference>
<comment type="function">
    <text evidence="4">Sequence-specific RNA-binding protein that regulates translation and mRNA stability by binding the 3'-UTR of target mRNAs.</text>
</comment>
<dbReference type="PANTHER" id="PTHR12537">
    <property type="entry name" value="RNA BINDING PROTEIN PUMILIO-RELATED"/>
    <property type="match status" value="1"/>
</dbReference>
<feature type="repeat" description="Pumilio" evidence="5">
    <location>
        <begin position="394"/>
        <end position="430"/>
    </location>
</feature>
<dbReference type="InterPro" id="IPR033712">
    <property type="entry name" value="Pumilio_RNA-bd"/>
</dbReference>
<protein>
    <submittedName>
        <fullName evidence="7">RNA metabolism protein</fullName>
    </submittedName>
</protein>
<dbReference type="Proteomes" id="UP001454036">
    <property type="component" value="Unassembled WGS sequence"/>
</dbReference>
<keyword evidence="2" id="KW-0810">Translation regulation</keyword>
<dbReference type="FunFam" id="1.25.10.10:FF:000237">
    <property type="entry name" value="Pumilio homolog 9"/>
    <property type="match status" value="1"/>
</dbReference>
<keyword evidence="8" id="KW-1185">Reference proteome</keyword>
<evidence type="ECO:0000313" key="7">
    <source>
        <dbReference type="EMBL" id="GAA0150498.1"/>
    </source>
</evidence>
<feature type="domain" description="PUM-HD" evidence="6">
    <location>
        <begin position="223"/>
        <end position="566"/>
    </location>
</feature>
<feature type="repeat" description="Pumilio" evidence="5">
    <location>
        <begin position="319"/>
        <end position="357"/>
    </location>
</feature>
<dbReference type="PROSITE" id="PS50302">
    <property type="entry name" value="PUM"/>
    <property type="match status" value="7"/>
</dbReference>
<dbReference type="EMBL" id="BAABME010001604">
    <property type="protein sequence ID" value="GAA0150498.1"/>
    <property type="molecule type" value="Genomic_DNA"/>
</dbReference>
<dbReference type="AlphaFoldDB" id="A0AAV3PJZ1"/>
<evidence type="ECO:0000256" key="5">
    <source>
        <dbReference type="PROSITE-ProRule" id="PRU00317"/>
    </source>
</evidence>
<evidence type="ECO:0000256" key="4">
    <source>
        <dbReference type="ARBA" id="ARBA00058490"/>
    </source>
</evidence>
<dbReference type="SUPFAM" id="SSF48371">
    <property type="entry name" value="ARM repeat"/>
    <property type="match status" value="1"/>
</dbReference>
<dbReference type="InterPro" id="IPR001313">
    <property type="entry name" value="Pumilio_RNA-bd_rpt"/>
</dbReference>
<dbReference type="PROSITE" id="PS50303">
    <property type="entry name" value="PUM_HD"/>
    <property type="match status" value="1"/>
</dbReference>
<gene>
    <name evidence="7" type="ORF">LIER_09426</name>
</gene>